<keyword evidence="2 4" id="KW-0238">DNA-binding</keyword>
<dbReference type="Proteomes" id="UP001595767">
    <property type="component" value="Unassembled WGS sequence"/>
</dbReference>
<keyword evidence="3" id="KW-0804">Transcription</keyword>
<evidence type="ECO:0000313" key="7">
    <source>
        <dbReference type="Proteomes" id="UP001595767"/>
    </source>
</evidence>
<evidence type="ECO:0000256" key="4">
    <source>
        <dbReference type="PROSITE-ProRule" id="PRU00335"/>
    </source>
</evidence>
<dbReference type="Pfam" id="PF00440">
    <property type="entry name" value="TetR_N"/>
    <property type="match status" value="1"/>
</dbReference>
<keyword evidence="1" id="KW-0805">Transcription regulation</keyword>
<dbReference type="InterPro" id="IPR050109">
    <property type="entry name" value="HTH-type_TetR-like_transc_reg"/>
</dbReference>
<dbReference type="PROSITE" id="PS50977">
    <property type="entry name" value="HTH_TETR_2"/>
    <property type="match status" value="1"/>
</dbReference>
<dbReference type="InterPro" id="IPR009057">
    <property type="entry name" value="Homeodomain-like_sf"/>
</dbReference>
<protein>
    <submittedName>
        <fullName evidence="6">TetR/AcrR family transcriptional regulator</fullName>
    </submittedName>
</protein>
<feature type="domain" description="HTH tetR-type" evidence="5">
    <location>
        <begin position="19"/>
        <end position="79"/>
    </location>
</feature>
<dbReference type="SUPFAM" id="SSF46689">
    <property type="entry name" value="Homeodomain-like"/>
    <property type="match status" value="1"/>
</dbReference>
<dbReference type="PANTHER" id="PTHR30055">
    <property type="entry name" value="HTH-TYPE TRANSCRIPTIONAL REGULATOR RUTR"/>
    <property type="match status" value="1"/>
</dbReference>
<organism evidence="6 7">
    <name type="scientific">Nocardia rhizosphaerae</name>
    <dbReference type="NCBI Taxonomy" id="1691571"/>
    <lineage>
        <taxon>Bacteria</taxon>
        <taxon>Bacillati</taxon>
        <taxon>Actinomycetota</taxon>
        <taxon>Actinomycetes</taxon>
        <taxon>Mycobacteriales</taxon>
        <taxon>Nocardiaceae</taxon>
        <taxon>Nocardia</taxon>
    </lineage>
</organism>
<evidence type="ECO:0000256" key="2">
    <source>
        <dbReference type="ARBA" id="ARBA00023125"/>
    </source>
</evidence>
<accession>A0ABV8L890</accession>
<proteinExistence type="predicted"/>
<dbReference type="RefSeq" id="WP_378552130.1">
    <property type="nucleotide sequence ID" value="NZ_JBHSBA010000009.1"/>
</dbReference>
<dbReference type="PANTHER" id="PTHR30055:SF234">
    <property type="entry name" value="HTH-TYPE TRANSCRIPTIONAL REGULATOR BETI"/>
    <property type="match status" value="1"/>
</dbReference>
<evidence type="ECO:0000313" key="6">
    <source>
        <dbReference type="EMBL" id="MFC4127005.1"/>
    </source>
</evidence>
<evidence type="ECO:0000256" key="3">
    <source>
        <dbReference type="ARBA" id="ARBA00023163"/>
    </source>
</evidence>
<feature type="DNA-binding region" description="H-T-H motif" evidence="4">
    <location>
        <begin position="42"/>
        <end position="61"/>
    </location>
</feature>
<dbReference type="InterPro" id="IPR049444">
    <property type="entry name" value="TetR_C_44"/>
</dbReference>
<keyword evidence="7" id="KW-1185">Reference proteome</keyword>
<evidence type="ECO:0000259" key="5">
    <source>
        <dbReference type="PROSITE" id="PS50977"/>
    </source>
</evidence>
<sequence length="215" mass="24084">MPSDQPHAASKGRRERNKQRVRNQIYSSAVALFAEKGYEGTTIDDITERADVARGTFFNYFQRKDDLITEWAELRRRAVSKRLELPLSIGSTDVASVLHLCFATLAQVNEEERELSETMLSAWVKAGKPLTEAPHTAEVFARILRMGQERNQIDADVDATLVGDMLRDVYLGALYRWARHRSEPGELGDSLGTIVDIFLHGIVVRPADSANTAVL</sequence>
<reference evidence="7" key="1">
    <citation type="journal article" date="2019" name="Int. J. Syst. Evol. Microbiol.">
        <title>The Global Catalogue of Microorganisms (GCM) 10K type strain sequencing project: providing services to taxonomists for standard genome sequencing and annotation.</title>
        <authorList>
            <consortium name="The Broad Institute Genomics Platform"/>
            <consortium name="The Broad Institute Genome Sequencing Center for Infectious Disease"/>
            <person name="Wu L."/>
            <person name="Ma J."/>
        </authorList>
    </citation>
    <scope>NUCLEOTIDE SEQUENCE [LARGE SCALE GENOMIC DNA]</scope>
    <source>
        <strain evidence="7">CGMCC 4.7204</strain>
    </source>
</reference>
<dbReference type="PRINTS" id="PR00455">
    <property type="entry name" value="HTHTETR"/>
</dbReference>
<dbReference type="Gene3D" id="1.10.357.10">
    <property type="entry name" value="Tetracycline Repressor, domain 2"/>
    <property type="match status" value="1"/>
</dbReference>
<gene>
    <name evidence="6" type="ORF">ACFOW8_18895</name>
</gene>
<dbReference type="Pfam" id="PF21776">
    <property type="entry name" value="TetR_C_44"/>
    <property type="match status" value="1"/>
</dbReference>
<dbReference type="SUPFAM" id="SSF48498">
    <property type="entry name" value="Tetracyclin repressor-like, C-terminal domain"/>
    <property type="match status" value="1"/>
</dbReference>
<dbReference type="InterPro" id="IPR036271">
    <property type="entry name" value="Tet_transcr_reg_TetR-rel_C_sf"/>
</dbReference>
<comment type="caution">
    <text evidence="6">The sequence shown here is derived from an EMBL/GenBank/DDBJ whole genome shotgun (WGS) entry which is preliminary data.</text>
</comment>
<evidence type="ECO:0000256" key="1">
    <source>
        <dbReference type="ARBA" id="ARBA00023015"/>
    </source>
</evidence>
<dbReference type="InterPro" id="IPR001647">
    <property type="entry name" value="HTH_TetR"/>
</dbReference>
<name>A0ABV8L890_9NOCA</name>
<dbReference type="EMBL" id="JBHSBA010000009">
    <property type="protein sequence ID" value="MFC4127005.1"/>
    <property type="molecule type" value="Genomic_DNA"/>
</dbReference>